<dbReference type="SUPFAM" id="SSF52058">
    <property type="entry name" value="L domain-like"/>
    <property type="match status" value="1"/>
</dbReference>
<dbReference type="Pfam" id="PF00560">
    <property type="entry name" value="LRR_1"/>
    <property type="match status" value="3"/>
</dbReference>
<dbReference type="InterPro" id="IPR011009">
    <property type="entry name" value="Kinase-like_dom_sf"/>
</dbReference>
<feature type="region of interest" description="Disordered" evidence="10">
    <location>
        <begin position="294"/>
        <end position="333"/>
    </location>
</feature>
<feature type="region of interest" description="Disordered" evidence="10">
    <location>
        <begin position="705"/>
        <end position="730"/>
    </location>
</feature>
<dbReference type="PROSITE" id="PS00108">
    <property type="entry name" value="PROTEIN_KINASE_ST"/>
    <property type="match status" value="1"/>
</dbReference>
<sequence length="749" mass="80066">MRGHYLSRLLISIIFVILAAVVRIAAALSPDGLSLLALKSAVSDDPSSTLSAWSESDADPCRWPGVSCANVSGYDYPRSLDRGRGEEPLRLHPLGARLAALPPPPQPPQQPPLRPDPRRARQRLLAPLPLPLRQFPLRPLPAALCDLPRLQNLDLSRNSLAGPIPRDLRSCRQLQRLLLQQNGFSGEIPAGIWPETVNLVQLDLSSNQLNGSIPRDLGELDSLGGTLNLSHNRFSGKVPEALGNLPSTVTLDLRYNNLSGEIPQEGSLANQGPTAYLGNPLLCGFPLQVACAERGAPPAPPGTAGRGRRAGGGGRGGEGEAPHGDDRPDLGGGRGGVAVIGAIVVYVYWRVRDREEGEGCSCTGKGKLGGGGGGGSGVDRQGFRGGAGRAAEVVGVRAGEGGKGIVYKVVVGSGVPVAVRRLGGGGGGEAGKQQQQQQQQQEQVRYKEFAAEAQGIGRVRHPNVVRLRAYYWAQDEKLLITDFISNGNLAAALRGRSGQPSLSWSNRLRIAKGSARGLAHIHECSPRKFVHGDVKPTNILLDADYNPYIGDFGLSRLIALAGVNDDLSSSSATSAFMGGALPAMKPAMPERPNNYRAPEARVLGVGRVLLWCGLAGAVDRKVARDGLTLHIIDVSAPAGDHVPELVRWVRKGFEDAKPLAELVDEALRREVNAKKEVISVFHIALACTKPDPEQRPRMKTVAENLDKTKHFSRREENHNASGTSSTSPENHLIGYKTTLRTCLVYPFWV</sequence>
<evidence type="ECO:0000256" key="8">
    <source>
        <dbReference type="ARBA" id="ARBA00022989"/>
    </source>
</evidence>
<keyword evidence="7" id="KW-0677">Repeat</keyword>
<feature type="compositionally biased region" description="Basic and acidic residues" evidence="10">
    <location>
        <begin position="705"/>
        <end position="718"/>
    </location>
</feature>
<dbReference type="FunFam" id="3.80.10.10:FF:000722">
    <property type="entry name" value="Leucine-rich repeat receptor-like protein kinase"/>
    <property type="match status" value="1"/>
</dbReference>
<name>A0A6V7NNW0_ANACO</name>
<accession>A0A6V7NNW0</accession>
<keyword evidence="6 11" id="KW-0732">Signal</keyword>
<reference evidence="13" key="1">
    <citation type="submission" date="2020-07" db="EMBL/GenBank/DDBJ databases">
        <authorList>
            <person name="Lin J."/>
        </authorList>
    </citation>
    <scope>NUCLEOTIDE SEQUENCE</scope>
</reference>
<dbReference type="GO" id="GO:0016020">
    <property type="term" value="C:membrane"/>
    <property type="evidence" value="ECO:0007669"/>
    <property type="project" value="UniProtKB-SubCell"/>
</dbReference>
<proteinExistence type="inferred from homology"/>
<keyword evidence="8" id="KW-1133">Transmembrane helix</keyword>
<evidence type="ECO:0000256" key="9">
    <source>
        <dbReference type="ARBA" id="ARBA00023136"/>
    </source>
</evidence>
<feature type="chain" id="PRO_5027735733" description="Protein kinase domain-containing protein" evidence="11">
    <location>
        <begin position="28"/>
        <end position="749"/>
    </location>
</feature>
<feature type="compositionally biased region" description="Basic and acidic residues" evidence="10">
    <location>
        <begin position="317"/>
        <end position="329"/>
    </location>
</feature>
<dbReference type="PANTHER" id="PTHR48007">
    <property type="entry name" value="LEUCINE-RICH REPEAT RECEPTOR-LIKE PROTEIN KINASE PXC1"/>
    <property type="match status" value="1"/>
</dbReference>
<evidence type="ECO:0000256" key="10">
    <source>
        <dbReference type="SAM" id="MobiDB-lite"/>
    </source>
</evidence>
<dbReference type="Gene3D" id="3.30.200.20">
    <property type="entry name" value="Phosphorylase Kinase, domain 1"/>
    <property type="match status" value="1"/>
</dbReference>
<keyword evidence="3" id="KW-0597">Phosphoprotein</keyword>
<dbReference type="SUPFAM" id="SSF56112">
    <property type="entry name" value="Protein kinase-like (PK-like)"/>
    <property type="match status" value="1"/>
</dbReference>
<evidence type="ECO:0000256" key="4">
    <source>
        <dbReference type="ARBA" id="ARBA00022614"/>
    </source>
</evidence>
<dbReference type="GO" id="GO:0004672">
    <property type="term" value="F:protein kinase activity"/>
    <property type="evidence" value="ECO:0007669"/>
    <property type="project" value="InterPro"/>
</dbReference>
<feature type="compositionally biased region" description="Polar residues" evidence="10">
    <location>
        <begin position="719"/>
        <end position="729"/>
    </location>
</feature>
<keyword evidence="4" id="KW-0433">Leucine-rich repeat</keyword>
<protein>
    <recommendedName>
        <fullName evidence="12">Protein kinase domain-containing protein</fullName>
    </recommendedName>
</protein>
<dbReference type="PROSITE" id="PS50011">
    <property type="entry name" value="PROTEIN_KINASE_DOM"/>
    <property type="match status" value="1"/>
</dbReference>
<dbReference type="InterPro" id="IPR001611">
    <property type="entry name" value="Leu-rich_rpt"/>
</dbReference>
<dbReference type="Pfam" id="PF08263">
    <property type="entry name" value="LRRNT_2"/>
    <property type="match status" value="1"/>
</dbReference>
<evidence type="ECO:0000256" key="5">
    <source>
        <dbReference type="ARBA" id="ARBA00022692"/>
    </source>
</evidence>
<keyword evidence="5" id="KW-0812">Transmembrane</keyword>
<dbReference type="InterPro" id="IPR046959">
    <property type="entry name" value="PRK1-6/SRF4-like"/>
</dbReference>
<comment type="similarity">
    <text evidence="2">Belongs to the protein kinase superfamily. Ser/Thr protein kinase family.</text>
</comment>
<dbReference type="SMART" id="SM00220">
    <property type="entry name" value="S_TKc"/>
    <property type="match status" value="1"/>
</dbReference>
<feature type="domain" description="Protein kinase" evidence="12">
    <location>
        <begin position="392"/>
        <end position="711"/>
    </location>
</feature>
<evidence type="ECO:0000256" key="11">
    <source>
        <dbReference type="SAM" id="SignalP"/>
    </source>
</evidence>
<organism evidence="13">
    <name type="scientific">Ananas comosus var. bracteatus</name>
    <name type="common">red pineapple</name>
    <dbReference type="NCBI Taxonomy" id="296719"/>
    <lineage>
        <taxon>Eukaryota</taxon>
        <taxon>Viridiplantae</taxon>
        <taxon>Streptophyta</taxon>
        <taxon>Embryophyta</taxon>
        <taxon>Tracheophyta</taxon>
        <taxon>Spermatophyta</taxon>
        <taxon>Magnoliopsida</taxon>
        <taxon>Liliopsida</taxon>
        <taxon>Poales</taxon>
        <taxon>Bromeliaceae</taxon>
        <taxon>Bromelioideae</taxon>
        <taxon>Ananas</taxon>
    </lineage>
</organism>
<dbReference type="EMBL" id="LR862140">
    <property type="protein sequence ID" value="CAD1819966.1"/>
    <property type="molecule type" value="Genomic_DNA"/>
</dbReference>
<evidence type="ECO:0000256" key="7">
    <source>
        <dbReference type="ARBA" id="ARBA00022737"/>
    </source>
</evidence>
<feature type="signal peptide" evidence="11">
    <location>
        <begin position="1"/>
        <end position="27"/>
    </location>
</feature>
<dbReference type="Gene3D" id="1.10.510.10">
    <property type="entry name" value="Transferase(Phosphotransferase) domain 1"/>
    <property type="match status" value="1"/>
</dbReference>
<keyword evidence="9" id="KW-0472">Membrane</keyword>
<dbReference type="InterPro" id="IPR000719">
    <property type="entry name" value="Prot_kinase_dom"/>
</dbReference>
<dbReference type="Gene3D" id="3.80.10.10">
    <property type="entry name" value="Ribonuclease Inhibitor"/>
    <property type="match status" value="2"/>
</dbReference>
<evidence type="ECO:0000256" key="6">
    <source>
        <dbReference type="ARBA" id="ARBA00022729"/>
    </source>
</evidence>
<evidence type="ECO:0000256" key="3">
    <source>
        <dbReference type="ARBA" id="ARBA00022553"/>
    </source>
</evidence>
<gene>
    <name evidence="13" type="ORF">CB5_LOCUS3177</name>
</gene>
<feature type="region of interest" description="Disordered" evidence="10">
    <location>
        <begin position="97"/>
        <end position="117"/>
    </location>
</feature>
<dbReference type="GO" id="GO:0005524">
    <property type="term" value="F:ATP binding"/>
    <property type="evidence" value="ECO:0007669"/>
    <property type="project" value="InterPro"/>
</dbReference>
<dbReference type="AlphaFoldDB" id="A0A6V7NNW0"/>
<dbReference type="InterPro" id="IPR013210">
    <property type="entry name" value="LRR_N_plant-typ"/>
</dbReference>
<dbReference type="InterPro" id="IPR032675">
    <property type="entry name" value="LRR_dom_sf"/>
</dbReference>
<dbReference type="Pfam" id="PF00069">
    <property type="entry name" value="Pkinase"/>
    <property type="match status" value="1"/>
</dbReference>
<dbReference type="InterPro" id="IPR008271">
    <property type="entry name" value="Ser/Thr_kinase_AS"/>
</dbReference>
<evidence type="ECO:0000259" key="12">
    <source>
        <dbReference type="PROSITE" id="PS50011"/>
    </source>
</evidence>
<evidence type="ECO:0000256" key="2">
    <source>
        <dbReference type="ARBA" id="ARBA00008684"/>
    </source>
</evidence>
<feature type="compositionally biased region" description="Pro residues" evidence="10">
    <location>
        <begin position="101"/>
        <end position="114"/>
    </location>
</feature>
<comment type="subcellular location">
    <subcellularLocation>
        <location evidence="1">Membrane</location>
        <topology evidence="1">Single-pass membrane protein</topology>
    </subcellularLocation>
</comment>
<evidence type="ECO:0000313" key="13">
    <source>
        <dbReference type="EMBL" id="CAD1819966.1"/>
    </source>
</evidence>
<evidence type="ECO:0000256" key="1">
    <source>
        <dbReference type="ARBA" id="ARBA00004167"/>
    </source>
</evidence>
<dbReference type="PANTHER" id="PTHR48007:SF36">
    <property type="entry name" value="RECEPTOR PROTEIN KINASE-LIKE PROTEIN ZAR1"/>
    <property type="match status" value="1"/>
</dbReference>